<feature type="non-terminal residue" evidence="1">
    <location>
        <position position="1484"/>
    </location>
</feature>
<evidence type="ECO:0000313" key="1">
    <source>
        <dbReference type="EMBL" id="PIP34496.1"/>
    </source>
</evidence>
<proteinExistence type="predicted"/>
<protein>
    <recommendedName>
        <fullName evidence="3">CBM-cenC domain-containing protein</fullName>
    </recommendedName>
</protein>
<name>A0A2G9ZMT5_9BACT</name>
<evidence type="ECO:0008006" key="3">
    <source>
        <dbReference type="Google" id="ProtNLM"/>
    </source>
</evidence>
<evidence type="ECO:0000313" key="2">
    <source>
        <dbReference type="Proteomes" id="UP000231408"/>
    </source>
</evidence>
<gene>
    <name evidence="1" type="ORF">COX21_02575</name>
</gene>
<accession>A0A2G9ZMT5</accession>
<dbReference type="Proteomes" id="UP000231408">
    <property type="component" value="Unassembled WGS sequence"/>
</dbReference>
<reference evidence="1 2" key="1">
    <citation type="submission" date="2017-09" db="EMBL/GenBank/DDBJ databases">
        <title>Depth-based differentiation of microbial function through sediment-hosted aquifers and enrichment of novel symbionts in the deep terrestrial subsurface.</title>
        <authorList>
            <person name="Probst A.J."/>
            <person name="Ladd B."/>
            <person name="Jarett J.K."/>
            <person name="Geller-Mcgrath D.E."/>
            <person name="Sieber C.M."/>
            <person name="Emerson J.B."/>
            <person name="Anantharaman K."/>
            <person name="Thomas B.C."/>
            <person name="Malmstrom R."/>
            <person name="Stieglmeier M."/>
            <person name="Klingl A."/>
            <person name="Woyke T."/>
            <person name="Ryan C.M."/>
            <person name="Banfield J.F."/>
        </authorList>
    </citation>
    <scope>NUCLEOTIDE SEQUENCE [LARGE SCALE GENOMIC DNA]</scope>
    <source>
        <strain evidence="1">CG23_combo_of_CG06-09_8_20_14_all_41_10</strain>
    </source>
</reference>
<dbReference type="Gene3D" id="2.60.120.260">
    <property type="entry name" value="Galactose-binding domain-like"/>
    <property type="match status" value="2"/>
</dbReference>
<dbReference type="EMBL" id="PCSE01000075">
    <property type="protein sequence ID" value="PIP34496.1"/>
    <property type="molecule type" value="Genomic_DNA"/>
</dbReference>
<comment type="caution">
    <text evidence="1">The sequence shown here is derived from an EMBL/GenBank/DDBJ whole genome shotgun (WGS) entry which is preliminary data.</text>
</comment>
<sequence length="1484" mass="161480">MNQPTNRLFFKGIFWTIVFLLVFVAIPVRPALALPDIIGGPIQVIKKAYEKVEVSLLKAWDKAGSNLLQTTITNALKRVAYDTATWIGSGKEGQKPLFLTEHWASYVGGLADAAAGDYIDAFAKEAGINFCQPNLNIKVKIGLGLNNMANGVPKAPKCTASAMFEAWKADTDAKAAAMRDPHFLQNMSSMFSVGGSDISVGLDAMDGMNAAVSQKTKDVAKELDITKGWFAKENIGGKITEPPGTAERALNTAANTTAEAQKVNVTKSVLTDVSKVFLNTLATTAFNRALKNLAAGDWKSLTFGLYKGKTDQEVADLIASGGLRNAGNSSCLNDPNCDPSSIRGAASVKGNLVDMIKPAFDSRGDYDILGELAVCPDPTNPGPTNCILDSQASSAIAERKMVIEAINEGFLNKSWRLERDVDFNQGYSLRSLLVLRKFRIIPVGWETALLKAEANNVNATLMDMVSCFDPNDNYNEFSQGFTPAVWCQGLIDPNWVLKAPLNYCKRQGYGNQILDKTIIPAVQVVGDGEDIPSEIILTRADEYCADEQSCIKEKTDGTCEAYGYCTEEKRTWDFTSDSCEAIYNTCQTFIKSNGAGASYLENTVDYSTCNADNAGCRPYSVAGSYSTSSDKISWNSLNHLYFSKRAEACDSSQEGCQELIRITPEVGHNFLVNSDFENGLELGSWNVNINDVNISTPNTAITTTAGYFSDTSIMLGSSHILKKNVAVGPNDYNISGRNYTFSFYAKNCSDGDQAVIGNSAVDNKAVDLGGSTDWNYYYITYNFPLGLTDNHVYISIDSATCQIDHLKLELANGGTEYSDYYQNNLVYQKLIPDYLASTCYVNPNSATPDYRLKAAAPAKCSDYTRRCNASEVDCDLYQSVRDGFTLPARVTPFDACLAQCDGYDSYVQKATPFSNTLAANFIPTTATKCSANVVGCTEFTNLDSVSQGGEGQEYYSFLRQCIKPNNNQCGIFYSWGSAGASYQLQPYKLQAFSDKPILTSGSFDINRNQIEDGNIVCSEAIYNSPPSAAAYNSDCRQLYNKDGAIFYALYSKTITCSDDCHPYRISANPIDDSITDPADCVGSDAHWDASNAVCYICKNGGVWDDNQNGCVYQAIPGEGQTCSASENGCREYNGNYGNNLRIINAYDFENNQIWASYCSDTSSLSTDSINKNGHSLQYNFVGGACSNIDFDFFGAGHDSNIFAAVKGFWNKIVSGAEAQTGQALLGHSIGITVGQSVKQNSAYVLRFLAKASTNVSVNFYLSNGTVASQFDVNSQNNGSVSVAGNNEWKMYAMNLAALDHEVSDTEVLLFSATGNVLLDNITLTEVTDRFYLIKDSWNTPDACYYDTFGTYQGTNYNLGCSAYTNRAGQTNYLRNFSHLCSDSSAGCELMSLTNNSANPEAQAYQEVGMPDNNCDVSDGPSCVEVLADKMVYVVYNPIKQCGAENKGCTRLGGQTVVNPDVTVQNLYADAYLKNNPDEYDNILC</sequence>
<organism evidence="1 2">
    <name type="scientific">Candidatus Falkowbacteria bacterium CG23_combo_of_CG06-09_8_20_14_all_41_10</name>
    <dbReference type="NCBI Taxonomy" id="1974571"/>
    <lineage>
        <taxon>Bacteria</taxon>
        <taxon>Candidatus Falkowiibacteriota</taxon>
    </lineage>
</organism>